<keyword evidence="3" id="KW-1005">Bacterial flagellum biogenesis</keyword>
<comment type="caution">
    <text evidence="8">The sequence shown here is derived from an EMBL/GenBank/DDBJ whole genome shotgun (WGS) entry which is preliminary data.</text>
</comment>
<name>A0A1J6WP06_9BACI</name>
<proteinExistence type="inferred from homology"/>
<dbReference type="RefSeq" id="WP_071619752.1">
    <property type="nucleotide sequence ID" value="NZ_MINN01000117.1"/>
</dbReference>
<dbReference type="OrthoDB" id="2353131at2"/>
<protein>
    <recommendedName>
        <fullName evidence="7">Flagellar protein FliT</fullName>
    </recommendedName>
</protein>
<dbReference type="EMBL" id="MINN01000117">
    <property type="protein sequence ID" value="OIU69647.1"/>
    <property type="molecule type" value="Genomic_DNA"/>
</dbReference>
<reference evidence="8 9" key="1">
    <citation type="submission" date="2016-09" db="EMBL/GenBank/DDBJ databases">
        <title>Bacillus aquimaris SAMM genome sequence reveals colonization and biosurfactant production capacities.</title>
        <authorList>
            <person name="Waghmode S.R."/>
            <person name="Suryavanshi M.V."/>
        </authorList>
    </citation>
    <scope>NUCLEOTIDE SEQUENCE [LARGE SCALE GENOMIC DNA]</scope>
    <source>
        <strain evidence="8 9">SAMM</strain>
    </source>
</reference>
<evidence type="ECO:0000256" key="4">
    <source>
        <dbReference type="ARBA" id="ARBA00023186"/>
    </source>
</evidence>
<evidence type="ECO:0000256" key="6">
    <source>
        <dbReference type="ARBA" id="ARBA00093785"/>
    </source>
</evidence>
<sequence>MSSVLLCHSITKQLKEAVEGLSDGNRESVIGKIEKLLEERQTLLSSIKPPFSENEQLLGKEMMEWNQEIDRKLIFLRTEIKRDMNGLTKKKSSAQRYTNPYQSLQHDGMFYDKKK</sequence>
<comment type="function">
    <text evidence="5">May act as an export chaperone for the filament capping protein FliD.</text>
</comment>
<evidence type="ECO:0000256" key="2">
    <source>
        <dbReference type="ARBA" id="ARBA00022490"/>
    </source>
</evidence>
<evidence type="ECO:0000256" key="7">
    <source>
        <dbReference type="ARBA" id="ARBA00093797"/>
    </source>
</evidence>
<comment type="subcellular location">
    <subcellularLocation>
        <location evidence="1">Cytoplasm</location>
        <location evidence="1">Cytosol</location>
    </subcellularLocation>
</comment>
<evidence type="ECO:0000256" key="5">
    <source>
        <dbReference type="ARBA" id="ARBA00093765"/>
    </source>
</evidence>
<keyword evidence="4" id="KW-0143">Chaperone</keyword>
<dbReference type="AlphaFoldDB" id="A0A1J6WP06"/>
<evidence type="ECO:0000256" key="3">
    <source>
        <dbReference type="ARBA" id="ARBA00022795"/>
    </source>
</evidence>
<evidence type="ECO:0000313" key="8">
    <source>
        <dbReference type="EMBL" id="OIU69647.1"/>
    </source>
</evidence>
<keyword evidence="2" id="KW-0963">Cytoplasm</keyword>
<comment type="similarity">
    <text evidence="6">Belongs to the bacillales FliT family.</text>
</comment>
<keyword evidence="9" id="KW-1185">Reference proteome</keyword>
<evidence type="ECO:0000313" key="9">
    <source>
        <dbReference type="Proteomes" id="UP000182062"/>
    </source>
</evidence>
<organism evidence="8 9">
    <name type="scientific">Rossellomorea aquimaris</name>
    <dbReference type="NCBI Taxonomy" id="189382"/>
    <lineage>
        <taxon>Bacteria</taxon>
        <taxon>Bacillati</taxon>
        <taxon>Bacillota</taxon>
        <taxon>Bacilli</taxon>
        <taxon>Bacillales</taxon>
        <taxon>Bacillaceae</taxon>
        <taxon>Rossellomorea</taxon>
    </lineage>
</organism>
<dbReference type="Pfam" id="PF05400">
    <property type="entry name" value="FliT"/>
    <property type="match status" value="1"/>
</dbReference>
<accession>A0A1J6WP06</accession>
<evidence type="ECO:0000256" key="1">
    <source>
        <dbReference type="ARBA" id="ARBA00004514"/>
    </source>
</evidence>
<gene>
    <name evidence="8" type="ORF">BHE18_01630</name>
</gene>
<dbReference type="Proteomes" id="UP000182062">
    <property type="component" value="Unassembled WGS sequence"/>
</dbReference>
<dbReference type="InterPro" id="IPR008622">
    <property type="entry name" value="FliT"/>
</dbReference>